<dbReference type="InterPro" id="IPR005625">
    <property type="entry name" value="PepSY-ass_TM"/>
</dbReference>
<accession>E8QX05</accession>
<protein>
    <recommendedName>
        <fullName evidence="5">PepSY domain-containing protein</fullName>
    </recommendedName>
</protein>
<reference evidence="3 4" key="2">
    <citation type="journal article" date="2011" name="Stand. Genomic Sci.">
        <title>Complete genome sequence of Isosphaera pallida type strain (IS1B).</title>
        <authorList>
            <consortium name="US DOE Joint Genome Institute (JGI-PGF)"/>
            <person name="Goker M."/>
            <person name="Cleland D."/>
            <person name="Saunders E."/>
            <person name="Lapidus A."/>
            <person name="Nolan M."/>
            <person name="Lucas S."/>
            <person name="Hammon N."/>
            <person name="Deshpande S."/>
            <person name="Cheng J.F."/>
            <person name="Tapia R."/>
            <person name="Han C."/>
            <person name="Goodwin L."/>
            <person name="Pitluck S."/>
            <person name="Liolios K."/>
            <person name="Pagani I."/>
            <person name="Ivanova N."/>
            <person name="Mavromatis K."/>
            <person name="Pati A."/>
            <person name="Chen A."/>
            <person name="Palaniappan K."/>
            <person name="Land M."/>
            <person name="Hauser L."/>
            <person name="Chang Y.J."/>
            <person name="Jeffries C.D."/>
            <person name="Detter J.C."/>
            <person name="Beck B."/>
            <person name="Woyke T."/>
            <person name="Bristow J."/>
            <person name="Eisen J.A."/>
            <person name="Markowitz V."/>
            <person name="Hugenholtz P."/>
            <person name="Kyrpides N.C."/>
            <person name="Klenk H.P."/>
        </authorList>
    </citation>
    <scope>NUCLEOTIDE SEQUENCE [LARGE SCALE GENOMIC DNA]</scope>
    <source>
        <strain evidence="4">ATCC 43644 / DSM 9630 / IS1B</strain>
    </source>
</reference>
<gene>
    <name evidence="3" type="ordered locus">Isop_3487</name>
</gene>
<name>E8QX05_ISOPI</name>
<dbReference type="RefSeq" id="WP_013566332.1">
    <property type="nucleotide sequence ID" value="NC_014962.1"/>
</dbReference>
<keyword evidence="4" id="KW-1185">Reference proteome</keyword>
<organism evidence="3 4">
    <name type="scientific">Isosphaera pallida (strain ATCC 43644 / DSM 9630 / IS1B)</name>
    <dbReference type="NCBI Taxonomy" id="575540"/>
    <lineage>
        <taxon>Bacteria</taxon>
        <taxon>Pseudomonadati</taxon>
        <taxon>Planctomycetota</taxon>
        <taxon>Planctomycetia</taxon>
        <taxon>Isosphaerales</taxon>
        <taxon>Isosphaeraceae</taxon>
        <taxon>Isosphaera</taxon>
    </lineage>
</organism>
<dbReference type="InParanoid" id="E8QX05"/>
<keyword evidence="2" id="KW-0812">Transmembrane</keyword>
<dbReference type="KEGG" id="ipa:Isop_3487"/>
<proteinExistence type="predicted"/>
<dbReference type="EMBL" id="CP002353">
    <property type="protein sequence ID" value="ADV64044.1"/>
    <property type="molecule type" value="Genomic_DNA"/>
</dbReference>
<dbReference type="HOGENOM" id="CLU_124382_0_0_0"/>
<evidence type="ECO:0000256" key="2">
    <source>
        <dbReference type="SAM" id="Phobius"/>
    </source>
</evidence>
<keyword evidence="2" id="KW-1133">Transmembrane helix</keyword>
<dbReference type="Pfam" id="PF03929">
    <property type="entry name" value="PepSY_TM"/>
    <property type="match status" value="1"/>
</dbReference>
<evidence type="ECO:0008006" key="5">
    <source>
        <dbReference type="Google" id="ProtNLM"/>
    </source>
</evidence>
<dbReference type="Proteomes" id="UP000008631">
    <property type="component" value="Chromosome"/>
</dbReference>
<feature type="region of interest" description="Disordered" evidence="1">
    <location>
        <begin position="173"/>
        <end position="195"/>
    </location>
</feature>
<dbReference type="AlphaFoldDB" id="E8QX05"/>
<evidence type="ECO:0000313" key="3">
    <source>
        <dbReference type="EMBL" id="ADV64044.1"/>
    </source>
</evidence>
<dbReference type="OrthoDB" id="271465at2"/>
<dbReference type="STRING" id="575540.Isop_3487"/>
<evidence type="ECO:0000256" key="1">
    <source>
        <dbReference type="SAM" id="MobiDB-lite"/>
    </source>
</evidence>
<reference key="1">
    <citation type="submission" date="2010-11" db="EMBL/GenBank/DDBJ databases">
        <title>The complete sequence of chromosome of Isophaera pallida ATCC 43644.</title>
        <authorList>
            <consortium name="US DOE Joint Genome Institute (JGI-PGF)"/>
            <person name="Lucas S."/>
            <person name="Copeland A."/>
            <person name="Lapidus A."/>
            <person name="Bruce D."/>
            <person name="Goodwin L."/>
            <person name="Pitluck S."/>
            <person name="Kyrpides N."/>
            <person name="Mavromatis K."/>
            <person name="Pagani I."/>
            <person name="Ivanova N."/>
            <person name="Saunders E."/>
            <person name="Brettin T."/>
            <person name="Detter J.C."/>
            <person name="Han C."/>
            <person name="Tapia R."/>
            <person name="Land M."/>
            <person name="Hauser L."/>
            <person name="Markowitz V."/>
            <person name="Cheng J.-F."/>
            <person name="Hugenholtz P."/>
            <person name="Woyke T."/>
            <person name="Wu D."/>
            <person name="Eisen J.A."/>
        </authorList>
    </citation>
    <scope>NUCLEOTIDE SEQUENCE</scope>
    <source>
        <strain>ATCC 43644</strain>
    </source>
</reference>
<feature type="transmembrane region" description="Helical" evidence="2">
    <location>
        <begin position="12"/>
        <end position="34"/>
    </location>
</feature>
<sequence>MNWRIWIRRSHRWGSLLIAAPFLVVLLSGLLLQLKKNWSWIQPPTQRGSVSNAPAIDWATLLNAARSVSETTVKDWADIDRLDVRPERGIVKVQTKDRWEIQIDLGSGEVLQTAYRRSDLIESIHDGSWFHESARLGVFLPSAIVVLGLWVTGLALFFLPIWTKRTNRRRREHDRQRLGVGKMRPTNGAAPIRID</sequence>
<evidence type="ECO:0000313" key="4">
    <source>
        <dbReference type="Proteomes" id="UP000008631"/>
    </source>
</evidence>
<feature type="transmembrane region" description="Helical" evidence="2">
    <location>
        <begin position="138"/>
        <end position="162"/>
    </location>
</feature>
<dbReference type="eggNOG" id="COG3182">
    <property type="taxonomic scope" value="Bacteria"/>
</dbReference>
<keyword evidence="2" id="KW-0472">Membrane</keyword>